<sequence>MNKRNLALEIFTDWIEKNNPASFDELHMKLSGVIKNRTIALAELISDERRNRYHINDDDLIELASGEVVAISNQWGIGNIERVLDFFRRDGFIVEKVEVN</sequence>
<organism evidence="1 2">
    <name type="scientific">Pantoea phytobeneficialis</name>
    <dbReference type="NCBI Taxonomy" id="2052056"/>
    <lineage>
        <taxon>Bacteria</taxon>
        <taxon>Pseudomonadati</taxon>
        <taxon>Pseudomonadota</taxon>
        <taxon>Gammaproteobacteria</taxon>
        <taxon>Enterobacterales</taxon>
        <taxon>Erwiniaceae</taxon>
        <taxon>Pantoea</taxon>
    </lineage>
</organism>
<dbReference type="EMBL" id="CP024639">
    <property type="protein sequence ID" value="QGR09763.1"/>
    <property type="molecule type" value="Genomic_DNA"/>
</dbReference>
<name>A0AAP9KS75_9GAMM</name>
<dbReference type="KEGG" id="ppho:CTZ24_25230"/>
<dbReference type="AlphaFoldDB" id="A0AAP9KS75"/>
<reference evidence="2" key="1">
    <citation type="submission" date="2017-11" db="EMBL/GenBank/DDBJ databases">
        <title>Genome sequence of Pantoea sp. MSR2.</title>
        <authorList>
            <person name="Nascimento F.X."/>
        </authorList>
    </citation>
    <scope>NUCLEOTIDE SEQUENCE [LARGE SCALE GENOMIC DNA]</scope>
    <source>
        <strain evidence="2">MSR2</strain>
        <plasmid evidence="2">pmsr2c</plasmid>
    </source>
</reference>
<evidence type="ECO:0000313" key="2">
    <source>
        <dbReference type="Proteomes" id="UP000424872"/>
    </source>
</evidence>
<geneLocation type="plasmid" evidence="2">
    <name>pmsr2c</name>
</geneLocation>
<keyword evidence="1" id="KW-0614">Plasmid</keyword>
<dbReference type="Proteomes" id="UP000424872">
    <property type="component" value="Plasmid pMSR2C"/>
</dbReference>
<evidence type="ECO:0000313" key="1">
    <source>
        <dbReference type="EMBL" id="QGR09763.1"/>
    </source>
</evidence>
<accession>A0AAP9KS75</accession>
<protein>
    <submittedName>
        <fullName evidence="1">Uncharacterized protein</fullName>
    </submittedName>
</protein>
<gene>
    <name evidence="1" type="ORF">CTZ24_25230</name>
</gene>
<proteinExistence type="predicted"/>